<evidence type="ECO:0000313" key="1">
    <source>
        <dbReference type="EMBL" id="KAL3318545.1"/>
    </source>
</evidence>
<sequence length="238" mass="26647">MQYESSAILNKDIIIPGHLYRVRVAAVNAYGSSGFGVPSKVYPLVPSMPRVPNTPRLRNPKSMRYEADQNTVEVTVSWDEVPASDLPVDFLNLTWVQDLGYIQADGTPLESLVVHSKILPPTAREYTIQNLAQSASYKLQLRTVSIWHGHGQLVSKPHTSYIKTQNVYPSKVFNHAAANRSACPSNYPLTSTLTRPKVSCLSSDRSPHKIDSLFTTDTMLLIREENVFLLLLLLQEVR</sequence>
<protein>
    <submittedName>
        <fullName evidence="1">Kallmann syndrome 1 sequence</fullName>
    </submittedName>
</protein>
<dbReference type="Proteomes" id="UP001626550">
    <property type="component" value="Unassembled WGS sequence"/>
</dbReference>
<evidence type="ECO:0000313" key="2">
    <source>
        <dbReference type="Proteomes" id="UP001626550"/>
    </source>
</evidence>
<comment type="caution">
    <text evidence="1">The sequence shown here is derived from an EMBL/GenBank/DDBJ whole genome shotgun (WGS) entry which is preliminary data.</text>
</comment>
<dbReference type="AlphaFoldDB" id="A0ABD2QGF3"/>
<dbReference type="InterPro" id="IPR036116">
    <property type="entry name" value="FN3_sf"/>
</dbReference>
<keyword evidence="2" id="KW-1185">Reference proteome</keyword>
<dbReference type="EMBL" id="JBJKFK010000232">
    <property type="protein sequence ID" value="KAL3318545.1"/>
    <property type="molecule type" value="Genomic_DNA"/>
</dbReference>
<organism evidence="1 2">
    <name type="scientific">Cichlidogyrus casuarinus</name>
    <dbReference type="NCBI Taxonomy" id="1844966"/>
    <lineage>
        <taxon>Eukaryota</taxon>
        <taxon>Metazoa</taxon>
        <taxon>Spiralia</taxon>
        <taxon>Lophotrochozoa</taxon>
        <taxon>Platyhelminthes</taxon>
        <taxon>Monogenea</taxon>
        <taxon>Monopisthocotylea</taxon>
        <taxon>Dactylogyridea</taxon>
        <taxon>Ancyrocephalidae</taxon>
        <taxon>Cichlidogyrus</taxon>
    </lineage>
</organism>
<reference evidence="1 2" key="1">
    <citation type="submission" date="2024-11" db="EMBL/GenBank/DDBJ databases">
        <title>Adaptive evolution of stress response genes in parasites aligns with host niche diversity.</title>
        <authorList>
            <person name="Hahn C."/>
            <person name="Resl P."/>
        </authorList>
    </citation>
    <scope>NUCLEOTIDE SEQUENCE [LARGE SCALE GENOMIC DNA]</scope>
    <source>
        <strain evidence="1">EGGRZ-B1_66</strain>
        <tissue evidence="1">Body</tissue>
    </source>
</reference>
<gene>
    <name evidence="1" type="primary">KAL1_1</name>
    <name evidence="1" type="ORF">Ciccas_002800</name>
</gene>
<proteinExistence type="predicted"/>
<dbReference type="InterPro" id="IPR013783">
    <property type="entry name" value="Ig-like_fold"/>
</dbReference>
<accession>A0ABD2QGF3</accession>
<dbReference type="Gene3D" id="2.60.40.10">
    <property type="entry name" value="Immunoglobulins"/>
    <property type="match status" value="1"/>
</dbReference>
<dbReference type="SUPFAM" id="SSF49265">
    <property type="entry name" value="Fibronectin type III"/>
    <property type="match status" value="1"/>
</dbReference>
<name>A0ABD2QGF3_9PLAT</name>